<comment type="similarity">
    <text evidence="7">Belongs to the adenylosuccinate synthetase family.</text>
</comment>
<keyword evidence="6 7" id="KW-0342">GTP-binding</keyword>
<organism evidence="8 9">
    <name type="scientific">Oscillochloris trichoides DG-6</name>
    <dbReference type="NCBI Taxonomy" id="765420"/>
    <lineage>
        <taxon>Bacteria</taxon>
        <taxon>Bacillati</taxon>
        <taxon>Chloroflexota</taxon>
        <taxon>Chloroflexia</taxon>
        <taxon>Chloroflexales</taxon>
        <taxon>Chloroflexineae</taxon>
        <taxon>Oscillochloridaceae</taxon>
        <taxon>Oscillochloris</taxon>
    </lineage>
</organism>
<feature type="binding site" description="in other chain" evidence="7">
    <location>
        <position position="257"/>
    </location>
    <ligand>
        <name>IMP</name>
        <dbReference type="ChEBI" id="CHEBI:58053"/>
        <note>ligand shared between dimeric partners</note>
    </ligand>
</feature>
<keyword evidence="3 7" id="KW-0547">Nucleotide-binding</keyword>
<evidence type="ECO:0000256" key="6">
    <source>
        <dbReference type="ARBA" id="ARBA00023134"/>
    </source>
</evidence>
<feature type="binding site" evidence="7">
    <location>
        <begin position="426"/>
        <end position="428"/>
    </location>
    <ligand>
        <name>GTP</name>
        <dbReference type="ChEBI" id="CHEBI:37565"/>
    </ligand>
</feature>
<dbReference type="InterPro" id="IPR027417">
    <property type="entry name" value="P-loop_NTPase"/>
</dbReference>
<dbReference type="Gene3D" id="3.90.170.10">
    <property type="entry name" value="Adenylosuccinate Synthetase, subunit A, domain 3"/>
    <property type="match status" value="1"/>
</dbReference>
<comment type="subcellular location">
    <subcellularLocation>
        <location evidence="7">Cytoplasm</location>
    </subcellularLocation>
</comment>
<dbReference type="InterPro" id="IPR001114">
    <property type="entry name" value="Adenylosuccinate_synthetase"/>
</dbReference>
<keyword evidence="5 7" id="KW-0460">Magnesium</keyword>
<dbReference type="STRING" id="765420.OSCT_1195"/>
<dbReference type="GO" id="GO:0046040">
    <property type="term" value="P:IMP metabolic process"/>
    <property type="evidence" value="ECO:0007669"/>
    <property type="project" value="TreeGrafter"/>
</dbReference>
<keyword evidence="1 7" id="KW-0436">Ligase</keyword>
<dbReference type="GO" id="GO:0005525">
    <property type="term" value="F:GTP binding"/>
    <property type="evidence" value="ECO:0007669"/>
    <property type="project" value="UniProtKB-UniRule"/>
</dbReference>
<feature type="binding site" evidence="7">
    <location>
        <position position="43"/>
    </location>
    <ligand>
        <name>Mg(2+)</name>
        <dbReference type="ChEBI" id="CHEBI:18420"/>
    </ligand>
</feature>
<evidence type="ECO:0000256" key="2">
    <source>
        <dbReference type="ARBA" id="ARBA00022723"/>
    </source>
</evidence>
<comment type="pathway">
    <text evidence="7">Purine metabolism; AMP biosynthesis via de novo pathway; AMP from IMP: step 1/2.</text>
</comment>
<dbReference type="Pfam" id="PF00709">
    <property type="entry name" value="Adenylsucc_synt"/>
    <property type="match status" value="1"/>
</dbReference>
<keyword evidence="2 7" id="KW-0479">Metal-binding</keyword>
<dbReference type="InterPro" id="IPR042109">
    <property type="entry name" value="Adenylosuccinate_synth_dom1"/>
</dbReference>
<dbReference type="InterPro" id="IPR042110">
    <property type="entry name" value="Adenylosuccinate_synth_dom2"/>
</dbReference>
<protein>
    <recommendedName>
        <fullName evidence="7">Adenylosuccinate synthetase</fullName>
        <shortName evidence="7">AMPSase</shortName>
        <shortName evidence="7">AdSS</shortName>
        <ecNumber evidence="7">6.3.4.4</ecNumber>
    </recommendedName>
    <alternativeName>
        <fullName evidence="7">IMP--aspartate ligase</fullName>
    </alternativeName>
</protein>
<dbReference type="eggNOG" id="COG0104">
    <property type="taxonomic scope" value="Bacteria"/>
</dbReference>
<evidence type="ECO:0000313" key="9">
    <source>
        <dbReference type="Proteomes" id="UP000054010"/>
    </source>
</evidence>
<keyword evidence="7" id="KW-0963">Cytoplasm</keyword>
<evidence type="ECO:0000256" key="3">
    <source>
        <dbReference type="ARBA" id="ARBA00022741"/>
    </source>
</evidence>
<keyword evidence="9" id="KW-1185">Reference proteome</keyword>
<dbReference type="OrthoDB" id="3959406at2"/>
<dbReference type="HAMAP" id="MF_00011">
    <property type="entry name" value="Adenylosucc_synth"/>
    <property type="match status" value="1"/>
</dbReference>
<dbReference type="GO" id="GO:0004019">
    <property type="term" value="F:adenylosuccinate synthase activity"/>
    <property type="evidence" value="ECO:0007669"/>
    <property type="project" value="UniProtKB-UniRule"/>
</dbReference>
<dbReference type="Gene3D" id="1.10.300.10">
    <property type="entry name" value="Adenylosuccinate Synthetase, subunit A, domain 2"/>
    <property type="match status" value="1"/>
</dbReference>
<evidence type="ECO:0000256" key="1">
    <source>
        <dbReference type="ARBA" id="ARBA00022598"/>
    </source>
</evidence>
<evidence type="ECO:0000313" key="8">
    <source>
        <dbReference type="EMBL" id="EFO80964.1"/>
    </source>
</evidence>
<comment type="catalytic activity">
    <reaction evidence="7">
        <text>IMP + L-aspartate + GTP = N(6)-(1,2-dicarboxyethyl)-AMP + GDP + phosphate + 2 H(+)</text>
        <dbReference type="Rhea" id="RHEA:15753"/>
        <dbReference type="ChEBI" id="CHEBI:15378"/>
        <dbReference type="ChEBI" id="CHEBI:29991"/>
        <dbReference type="ChEBI" id="CHEBI:37565"/>
        <dbReference type="ChEBI" id="CHEBI:43474"/>
        <dbReference type="ChEBI" id="CHEBI:57567"/>
        <dbReference type="ChEBI" id="CHEBI:58053"/>
        <dbReference type="ChEBI" id="CHEBI:58189"/>
        <dbReference type="EC" id="6.3.4.4"/>
    </reaction>
</comment>
<reference evidence="8 9" key="1">
    <citation type="journal article" date="2011" name="J. Bacteriol.">
        <title>Draft genome sequence of the anoxygenic filamentous phototrophic bacterium Oscillochloris trichoides subsp. DG-6.</title>
        <authorList>
            <person name="Kuznetsov B.B."/>
            <person name="Ivanovsky R.N."/>
            <person name="Keppen O.I."/>
            <person name="Sukhacheva M.V."/>
            <person name="Bumazhkin B.K."/>
            <person name="Patutina E.O."/>
            <person name="Beletsky A.V."/>
            <person name="Mardanov A.V."/>
            <person name="Baslerov R.V."/>
            <person name="Panteleeva A.N."/>
            <person name="Kolganova T.V."/>
            <person name="Ravin N.V."/>
            <person name="Skryabin K.G."/>
        </authorList>
    </citation>
    <scope>NUCLEOTIDE SEQUENCE [LARGE SCALE GENOMIC DNA]</scope>
    <source>
        <strain evidence="8 9">DG-6</strain>
    </source>
</reference>
<dbReference type="PANTHER" id="PTHR11846:SF0">
    <property type="entry name" value="ADENYLOSUCCINATE SYNTHETASE"/>
    <property type="match status" value="1"/>
</dbReference>
<dbReference type="SUPFAM" id="SSF52540">
    <property type="entry name" value="P-loop containing nucleoside triphosphate hydrolases"/>
    <property type="match status" value="1"/>
</dbReference>
<comment type="caution">
    <text evidence="7">Lacks conserved residue(s) required for the propagation of feature annotation.</text>
</comment>
<dbReference type="InterPro" id="IPR042111">
    <property type="entry name" value="Adenylosuccinate_synth_dom3"/>
</dbReference>
<feature type="binding site" evidence="7">
    <location>
        <begin position="349"/>
        <end position="351"/>
    </location>
    <ligand>
        <name>GTP</name>
        <dbReference type="ChEBI" id="CHEBI:37565"/>
    </ligand>
</feature>
<dbReference type="GO" id="GO:0044208">
    <property type="term" value="P:'de novo' AMP biosynthetic process"/>
    <property type="evidence" value="ECO:0007669"/>
    <property type="project" value="UniProtKB-UniRule"/>
</dbReference>
<comment type="cofactor">
    <cofactor evidence="7">
        <name>Mg(2+)</name>
        <dbReference type="ChEBI" id="CHEBI:18420"/>
    </cofactor>
    <text evidence="7">Binds 1 Mg(2+) ion per subunit.</text>
</comment>
<evidence type="ECO:0000256" key="4">
    <source>
        <dbReference type="ARBA" id="ARBA00022755"/>
    </source>
</evidence>
<dbReference type="EMBL" id="ADVR01000033">
    <property type="protein sequence ID" value="EFO80964.1"/>
    <property type="molecule type" value="Genomic_DNA"/>
</dbReference>
<dbReference type="UniPathway" id="UPA00075">
    <property type="reaction ID" value="UER00335"/>
</dbReference>
<feature type="active site" description="Proton donor" evidence="7">
    <location>
        <position position="44"/>
    </location>
</feature>
<evidence type="ECO:0000256" key="7">
    <source>
        <dbReference type="HAMAP-Rule" id="MF_00011"/>
    </source>
</evidence>
<comment type="function">
    <text evidence="7">Plays an important role in the de novo pathway of purine nucleotide biosynthesis. Catalyzes the first committed step in the biosynthesis of AMP from IMP.</text>
</comment>
<feature type="binding site" evidence="7">
    <location>
        <begin position="43"/>
        <end position="45"/>
    </location>
    <ligand>
        <name>GTP</name>
        <dbReference type="ChEBI" id="CHEBI:37565"/>
    </ligand>
</feature>
<dbReference type="GO" id="GO:0000287">
    <property type="term" value="F:magnesium ion binding"/>
    <property type="evidence" value="ECO:0007669"/>
    <property type="project" value="UniProtKB-UniRule"/>
</dbReference>
<name>E1ICZ4_9CHLR</name>
<dbReference type="PANTHER" id="PTHR11846">
    <property type="entry name" value="ADENYLOSUCCINATE SYNTHETASE"/>
    <property type="match status" value="1"/>
</dbReference>
<feature type="binding site" description="in other chain" evidence="7">
    <location>
        <position position="242"/>
    </location>
    <ligand>
        <name>IMP</name>
        <dbReference type="ChEBI" id="CHEBI:58053"/>
        <note>ligand shared between dimeric partners</note>
    </ligand>
</feature>
<sequence>MHQTFLTVDLGFGDAGKGSVVDFLSRTYAAHTVVRFNGGAQAGHRVVTPDGLEHVFSQFGAGALAGAATHLSRFMIMEPLAMLAEAAHLRSLGVADPFAQTSIDVGALVITPFGRAINRLRELARGAGRHGSCGIGVGETVADALAQPEMALRAGDLVEEDRLYAKLKALRDLNLAKLATIQADLPANPQSAAELELLLDPDWADWLLPAYTEFTQQARLVSAEHLHRILRRPGTVIFEAAQGVLLDEWRGFHPHTTWSTTTLQNAERLLAEADYLGRVQRIGITRAYATRHGAGPLPSEDATLSRGLPDACNQLHLWQQHFRIGWLDLVLLRYAKEIVGHLDGLAVTCLDRLADLDMLQICQRYQLGPLQIDRIIPASDPHDLTYQSQITAALHTCQPVLEPLDGPDALLQRVAETLGVPVWLTSYGPRASDKVWQL</sequence>
<proteinExistence type="inferred from homology"/>
<dbReference type="Proteomes" id="UP000054010">
    <property type="component" value="Unassembled WGS sequence"/>
</dbReference>
<dbReference type="HOGENOM" id="CLU_029848_4_0_0"/>
<comment type="caution">
    <text evidence="8">The sequence shown here is derived from an EMBL/GenBank/DDBJ whole genome shotgun (WGS) entry which is preliminary data.</text>
</comment>
<dbReference type="SMART" id="SM00788">
    <property type="entry name" value="Adenylsucc_synt"/>
    <property type="match status" value="1"/>
</dbReference>
<dbReference type="GO" id="GO:0005737">
    <property type="term" value="C:cytoplasm"/>
    <property type="evidence" value="ECO:0007669"/>
    <property type="project" value="UniProtKB-SubCell"/>
</dbReference>
<feature type="binding site" evidence="7">
    <location>
        <position position="14"/>
    </location>
    <ligand>
        <name>Mg(2+)</name>
        <dbReference type="ChEBI" id="CHEBI:18420"/>
    </ligand>
</feature>
<gene>
    <name evidence="7" type="primary">purA</name>
    <name evidence="8" type="ORF">OSCT_1195</name>
</gene>
<dbReference type="EC" id="6.3.4.4" evidence="7"/>
<comment type="subunit">
    <text evidence="7">Homodimer.</text>
</comment>
<dbReference type="Gene3D" id="3.40.440.10">
    <property type="entry name" value="Adenylosuccinate Synthetase, subunit A, domain 1"/>
    <property type="match status" value="1"/>
</dbReference>
<dbReference type="AlphaFoldDB" id="E1ICZ4"/>
<feature type="active site" description="Proton acceptor" evidence="7">
    <location>
        <position position="14"/>
    </location>
</feature>
<accession>E1ICZ4</accession>
<evidence type="ECO:0000256" key="5">
    <source>
        <dbReference type="ARBA" id="ARBA00022842"/>
    </source>
</evidence>
<keyword evidence="4 7" id="KW-0658">Purine biosynthesis</keyword>